<evidence type="ECO:0000313" key="3">
    <source>
        <dbReference type="Proteomes" id="UP000752013"/>
    </source>
</evidence>
<organism evidence="2 3">
    <name type="scientific">Entomospira nematocerorum</name>
    <dbReference type="NCBI Taxonomy" id="2719987"/>
    <lineage>
        <taxon>Bacteria</taxon>
        <taxon>Pseudomonadati</taxon>
        <taxon>Spirochaetota</taxon>
        <taxon>Spirochaetia</taxon>
        <taxon>Spirochaetales</taxon>
        <taxon>Spirochaetaceae</taxon>
        <taxon>Entomospira</taxon>
    </lineage>
</organism>
<feature type="coiled-coil region" evidence="1">
    <location>
        <begin position="125"/>
        <end position="159"/>
    </location>
</feature>
<name>A0A968KTL0_9SPIO</name>
<dbReference type="RefSeq" id="WP_167704569.1">
    <property type="nucleotide sequence ID" value="NZ_CP118172.1"/>
</dbReference>
<keyword evidence="1" id="KW-0175">Coiled coil</keyword>
<keyword evidence="3" id="KW-1185">Reference proteome</keyword>
<dbReference type="InterPro" id="IPR014054">
    <property type="entry name" value="Phage_regulatory_Rha"/>
</dbReference>
<proteinExistence type="predicted"/>
<gene>
    <name evidence="2" type="ORF">HCT46_07670</name>
</gene>
<evidence type="ECO:0000313" key="2">
    <source>
        <dbReference type="EMBL" id="NIZ47790.1"/>
    </source>
</evidence>
<dbReference type="AlphaFoldDB" id="A0A968KTL0"/>
<evidence type="ECO:0000256" key="1">
    <source>
        <dbReference type="SAM" id="Coils"/>
    </source>
</evidence>
<accession>A0A968KTL0</accession>
<dbReference type="NCBIfam" id="TIGR02681">
    <property type="entry name" value="phage_pRha"/>
    <property type="match status" value="1"/>
</dbReference>
<dbReference type="Pfam" id="PF09669">
    <property type="entry name" value="Phage_pRha"/>
    <property type="match status" value="1"/>
</dbReference>
<dbReference type="Proteomes" id="UP000752013">
    <property type="component" value="Unassembled WGS sequence"/>
</dbReference>
<reference evidence="2" key="1">
    <citation type="submission" date="2020-03" db="EMBL/GenBank/DDBJ databases">
        <title>Spirochaetal bacteria isolated from arthropods constitute a novel genus Entomospira genus novum within the order Spirochaetales.</title>
        <authorList>
            <person name="Grana-Miraglia L."/>
            <person name="Sikutova S."/>
            <person name="Fingerle V."/>
            <person name="Sing A."/>
            <person name="Castillo-Ramirez S."/>
            <person name="Margos G."/>
            <person name="Rudolf I."/>
        </authorList>
    </citation>
    <scope>NUCLEOTIDE SEQUENCE</scope>
    <source>
        <strain evidence="2">BR208</strain>
    </source>
</reference>
<comment type="caution">
    <text evidence="2">The sequence shown here is derived from an EMBL/GenBank/DDBJ whole genome shotgun (WGS) entry which is preliminary data.</text>
</comment>
<dbReference type="EMBL" id="JAATLK010000005">
    <property type="protein sequence ID" value="NIZ47790.1"/>
    <property type="molecule type" value="Genomic_DNA"/>
</dbReference>
<protein>
    <submittedName>
        <fullName evidence="2">Rha family transcriptional regulator</fullName>
    </submittedName>
</protein>
<sequence length="212" mass="24627">MREITVWQAGHQDLTSSRNVAEVFGKEHKNVLRDIEELLPNLDNEFRSLNFELSEYTSGEGNFQKVYREYLLTKDGFTLLAMGFTGKRALQFKVAYIQAFNQLLYDRMAQAEIDSKINQTLNQLIDRQEAMHDHMQDAMESIESELKKAKRYIGKANANMQMIQFHGHSSHNYRQEIHSLADSLGAYCQQHNRMNPAMALESPKPRKSRRRG</sequence>